<evidence type="ECO:0000256" key="12">
    <source>
        <dbReference type="PROSITE-ProRule" id="PRU00409"/>
    </source>
</evidence>
<dbReference type="PANTHER" id="PTHR48095">
    <property type="entry name" value="PYRUVATE CARBOXYLASE SUBUNIT A"/>
    <property type="match status" value="1"/>
</dbReference>
<dbReference type="Pfam" id="PF02785">
    <property type="entry name" value="Biotin_carb_C"/>
    <property type="match status" value="1"/>
</dbReference>
<dbReference type="Proteomes" id="UP000290608">
    <property type="component" value="Unassembled WGS sequence"/>
</dbReference>
<evidence type="ECO:0000256" key="2">
    <source>
        <dbReference type="ARBA" id="ARBA00004956"/>
    </source>
</evidence>
<keyword evidence="7 12" id="KW-0547">Nucleotide-binding</keyword>
<dbReference type="STRING" id="1122159.SAMN02745246_00176"/>
<dbReference type="InterPro" id="IPR011764">
    <property type="entry name" value="Biotin_carboxylation_dom"/>
</dbReference>
<dbReference type="InterPro" id="IPR005482">
    <property type="entry name" value="Biotin_COase_C"/>
</dbReference>
<dbReference type="GO" id="GO:0005524">
    <property type="term" value="F:ATP binding"/>
    <property type="evidence" value="ECO:0007669"/>
    <property type="project" value="UniProtKB-UniRule"/>
</dbReference>
<keyword evidence="5 13" id="KW-0436">Ligase</keyword>
<keyword evidence="13" id="KW-0443">Lipid metabolism</keyword>
<evidence type="ECO:0000256" key="5">
    <source>
        <dbReference type="ARBA" id="ARBA00022598"/>
    </source>
</evidence>
<dbReference type="RefSeq" id="WP_073095862.1">
    <property type="nucleotide sequence ID" value="NZ_QOVL01000001.1"/>
</dbReference>
<dbReference type="PANTHER" id="PTHR48095:SF2">
    <property type="entry name" value="BIOTIN CARBOXYLASE, CHLOROPLASTIC"/>
    <property type="match status" value="1"/>
</dbReference>
<dbReference type="EC" id="6.3.4.14" evidence="4 13"/>
<dbReference type="InterPro" id="IPR016185">
    <property type="entry name" value="PreATP-grasp_dom_sf"/>
</dbReference>
<dbReference type="NCBIfam" id="NF006367">
    <property type="entry name" value="PRK08591.1"/>
    <property type="match status" value="1"/>
</dbReference>
<dbReference type="SUPFAM" id="SSF51246">
    <property type="entry name" value="Rudiment single hybrid motif"/>
    <property type="match status" value="1"/>
</dbReference>
<reference evidence="16 17" key="1">
    <citation type="submission" date="2018-07" db="EMBL/GenBank/DDBJ databases">
        <title>Leeuwenhoekiella genomics.</title>
        <authorList>
            <person name="Tahon G."/>
            <person name="Willems A."/>
        </authorList>
    </citation>
    <scope>NUCLEOTIDE SEQUENCE [LARGE SCALE GENOMIC DNA]</scope>
    <source>
        <strain evidence="16 17">LMG 1345</strain>
    </source>
</reference>
<keyword evidence="6" id="KW-0479">Metal-binding</keyword>
<comment type="catalytic activity">
    <reaction evidence="11 13">
        <text>N(6)-biotinyl-L-lysyl-[protein] + hydrogencarbonate + ATP = N(6)-carboxybiotinyl-L-lysyl-[protein] + ADP + phosphate + H(+)</text>
        <dbReference type="Rhea" id="RHEA:13501"/>
        <dbReference type="Rhea" id="RHEA-COMP:10505"/>
        <dbReference type="Rhea" id="RHEA-COMP:10506"/>
        <dbReference type="ChEBI" id="CHEBI:15378"/>
        <dbReference type="ChEBI" id="CHEBI:17544"/>
        <dbReference type="ChEBI" id="CHEBI:30616"/>
        <dbReference type="ChEBI" id="CHEBI:43474"/>
        <dbReference type="ChEBI" id="CHEBI:83144"/>
        <dbReference type="ChEBI" id="CHEBI:83145"/>
        <dbReference type="ChEBI" id="CHEBI:456216"/>
        <dbReference type="EC" id="6.3.4.14"/>
    </reaction>
</comment>
<dbReference type="InterPro" id="IPR011054">
    <property type="entry name" value="Rudment_hybrid_motif"/>
</dbReference>
<feature type="domain" description="Biotin carboxylation" evidence="15">
    <location>
        <begin position="1"/>
        <end position="444"/>
    </location>
</feature>
<dbReference type="Pfam" id="PF00289">
    <property type="entry name" value="Biotin_carb_N"/>
    <property type="match status" value="1"/>
</dbReference>
<organism evidence="16 17">
    <name type="scientific">Leeuwenhoekiella marinoflava</name>
    <dbReference type="NCBI Taxonomy" id="988"/>
    <lineage>
        <taxon>Bacteria</taxon>
        <taxon>Pseudomonadati</taxon>
        <taxon>Bacteroidota</taxon>
        <taxon>Flavobacteriia</taxon>
        <taxon>Flavobacteriales</taxon>
        <taxon>Flavobacteriaceae</taxon>
        <taxon>Leeuwenhoekiella</taxon>
    </lineage>
</organism>
<evidence type="ECO:0000313" key="17">
    <source>
        <dbReference type="Proteomes" id="UP000290608"/>
    </source>
</evidence>
<dbReference type="NCBIfam" id="TIGR00514">
    <property type="entry name" value="accC"/>
    <property type="match status" value="1"/>
</dbReference>
<comment type="subunit">
    <text evidence="3 13">Acetyl-CoA carboxylase is a heterohexamer of biotin carboxyl carrier protein, biotin carboxylase and the two subunits of carboxyl transferase in a 2:2 complex.</text>
</comment>
<dbReference type="PROSITE" id="PS50979">
    <property type="entry name" value="BC"/>
    <property type="match status" value="1"/>
</dbReference>
<sequence length="450" mass="49999">MFKKILIANRGEIALRVIRTCKEMGIKTVAVYSTADAESLHVRFADEAVCIGPAPSSESYLKIANIMAAAEITNADAIHPGYGFLSENARFSKICEEHDVKFIGASPDMISKMGDKATAKATMKAAGVPCVPGSDGILENFEDCERVAEETGYPVMLKATAGGGGKGMRAVWKKEELRKAWDSARQEASASFGNDGMYMEKLIEEPRHIEIQIVGDSNGKACHLSERDCSVQRRHQKLTEETPSPFMTDELREKMGTAAVRAAEYIKYEGAGTVEFLVDKHRNFYFMEMNTRIQVEHPITEQVVDYDLIREQILVAAGVAISGKNYYPQLHSIECRINAEDPYNNFRPSPGKITNLHAPGGHGVRIDTHVYSGYSIVPNYDSMIAKLITTAQTREEAINKMKRALDEFVIEGIKTTIPFHRQLMDDPAYISGNYTTAFMDTFVMNPPVEE</sequence>
<dbReference type="SUPFAM" id="SSF56059">
    <property type="entry name" value="Glutathione synthetase ATP-binding domain-like"/>
    <property type="match status" value="1"/>
</dbReference>
<dbReference type="Gene3D" id="3.30.470.20">
    <property type="entry name" value="ATP-grasp fold, B domain"/>
    <property type="match status" value="1"/>
</dbReference>
<comment type="caution">
    <text evidence="16">The sequence shown here is derived from an EMBL/GenBank/DDBJ whole genome shotgun (WGS) entry which is preliminary data.</text>
</comment>
<dbReference type="Pfam" id="PF02786">
    <property type="entry name" value="CPSase_L_D2"/>
    <property type="match status" value="1"/>
</dbReference>
<comment type="pathway">
    <text evidence="2 13">Lipid metabolism; malonyl-CoA biosynthesis; malonyl-CoA from acetyl-CoA: step 1/1.</text>
</comment>
<evidence type="ECO:0000256" key="1">
    <source>
        <dbReference type="ARBA" id="ARBA00003761"/>
    </source>
</evidence>
<gene>
    <name evidence="16" type="ORF">DSL99_117</name>
</gene>
<dbReference type="InterPro" id="IPR011761">
    <property type="entry name" value="ATP-grasp"/>
</dbReference>
<evidence type="ECO:0000256" key="10">
    <source>
        <dbReference type="ARBA" id="ARBA00023267"/>
    </source>
</evidence>
<evidence type="ECO:0000256" key="3">
    <source>
        <dbReference type="ARBA" id="ARBA00011750"/>
    </source>
</evidence>
<evidence type="ECO:0000256" key="9">
    <source>
        <dbReference type="ARBA" id="ARBA00022842"/>
    </source>
</evidence>
<name>A0A4Q0PR53_9FLAO</name>
<dbReference type="FunFam" id="3.40.50.20:FF:000010">
    <property type="entry name" value="Propionyl-CoA carboxylase subunit alpha"/>
    <property type="match status" value="1"/>
</dbReference>
<dbReference type="InterPro" id="IPR005481">
    <property type="entry name" value="BC-like_N"/>
</dbReference>
<dbReference type="PROSITE" id="PS00867">
    <property type="entry name" value="CPSASE_2"/>
    <property type="match status" value="1"/>
</dbReference>
<feature type="domain" description="ATP-grasp" evidence="14">
    <location>
        <begin position="120"/>
        <end position="317"/>
    </location>
</feature>
<evidence type="ECO:0000259" key="15">
    <source>
        <dbReference type="PROSITE" id="PS50979"/>
    </source>
</evidence>
<dbReference type="PROSITE" id="PS00866">
    <property type="entry name" value="CPSASE_1"/>
    <property type="match status" value="1"/>
</dbReference>
<dbReference type="EMBL" id="QOVL01000001">
    <property type="protein sequence ID" value="RXG33024.1"/>
    <property type="molecule type" value="Genomic_DNA"/>
</dbReference>
<comment type="function">
    <text evidence="1 13">This protein is a component of the acetyl coenzyme A carboxylase complex; first, biotin carboxylase catalyzes the carboxylation of the carrier protein and then the transcarboxylase transfers the carboxyl group to form malonyl-CoA.</text>
</comment>
<keyword evidence="9" id="KW-0460">Magnesium</keyword>
<evidence type="ECO:0000256" key="8">
    <source>
        <dbReference type="ARBA" id="ARBA00022840"/>
    </source>
</evidence>
<evidence type="ECO:0000256" key="4">
    <source>
        <dbReference type="ARBA" id="ARBA00013263"/>
    </source>
</evidence>
<dbReference type="FunFam" id="3.30.1490.20:FF:000018">
    <property type="entry name" value="Biotin carboxylase"/>
    <property type="match status" value="1"/>
</dbReference>
<dbReference type="InterPro" id="IPR005479">
    <property type="entry name" value="CPAse_ATP-bd"/>
</dbReference>
<dbReference type="UniPathway" id="UPA00655">
    <property type="reaction ID" value="UER00711"/>
</dbReference>
<dbReference type="SMART" id="SM00878">
    <property type="entry name" value="Biotin_carb_C"/>
    <property type="match status" value="1"/>
</dbReference>
<evidence type="ECO:0000313" key="16">
    <source>
        <dbReference type="EMBL" id="RXG33024.1"/>
    </source>
</evidence>
<dbReference type="InterPro" id="IPR051602">
    <property type="entry name" value="ACC_Biotin_Carboxylase"/>
</dbReference>
<dbReference type="GO" id="GO:0006633">
    <property type="term" value="P:fatty acid biosynthetic process"/>
    <property type="evidence" value="ECO:0007669"/>
    <property type="project" value="UniProtKB-KW"/>
</dbReference>
<evidence type="ECO:0000256" key="6">
    <source>
        <dbReference type="ARBA" id="ARBA00022723"/>
    </source>
</evidence>
<dbReference type="AlphaFoldDB" id="A0A4Q0PR53"/>
<dbReference type="GO" id="GO:0004075">
    <property type="term" value="F:biotin carboxylase activity"/>
    <property type="evidence" value="ECO:0007669"/>
    <property type="project" value="UniProtKB-EC"/>
</dbReference>
<protein>
    <recommendedName>
        <fullName evidence="4 13">Biotin carboxylase</fullName>
        <ecNumber evidence="4 13">6.3.4.14</ecNumber>
    </recommendedName>
    <alternativeName>
        <fullName evidence="13">Acetyl-coenzyme A carboxylase biotin carboxylase subunit A</fullName>
    </alternativeName>
</protein>
<keyword evidence="13" id="KW-0275">Fatty acid biosynthesis</keyword>
<keyword evidence="10 13" id="KW-0092">Biotin</keyword>
<dbReference type="SUPFAM" id="SSF52440">
    <property type="entry name" value="PreATP-grasp domain"/>
    <property type="match status" value="1"/>
</dbReference>
<keyword evidence="8 12" id="KW-0067">ATP-binding</keyword>
<evidence type="ECO:0000256" key="11">
    <source>
        <dbReference type="ARBA" id="ARBA00048600"/>
    </source>
</evidence>
<dbReference type="GO" id="GO:2001295">
    <property type="term" value="P:malonyl-CoA biosynthetic process"/>
    <property type="evidence" value="ECO:0007669"/>
    <property type="project" value="UniProtKB-UniPathway"/>
</dbReference>
<keyword evidence="13" id="KW-0276">Fatty acid metabolism</keyword>
<evidence type="ECO:0000256" key="7">
    <source>
        <dbReference type="ARBA" id="ARBA00022741"/>
    </source>
</evidence>
<keyword evidence="13" id="KW-0444">Lipid biosynthesis</keyword>
<dbReference type="PROSITE" id="PS50975">
    <property type="entry name" value="ATP_GRASP"/>
    <property type="match status" value="1"/>
</dbReference>
<proteinExistence type="predicted"/>
<evidence type="ECO:0000256" key="13">
    <source>
        <dbReference type="RuleBase" id="RU365063"/>
    </source>
</evidence>
<dbReference type="InterPro" id="IPR004549">
    <property type="entry name" value="Acetyl_CoA_COase_biotin_COase"/>
</dbReference>
<dbReference type="GO" id="GO:0046872">
    <property type="term" value="F:metal ion binding"/>
    <property type="evidence" value="ECO:0007669"/>
    <property type="project" value="UniProtKB-KW"/>
</dbReference>
<accession>A0A4Q0PR53</accession>
<evidence type="ECO:0000259" key="14">
    <source>
        <dbReference type="PROSITE" id="PS50975"/>
    </source>
</evidence>